<dbReference type="EMBL" id="JAAMPC010000016">
    <property type="protein sequence ID" value="KAG2251451.1"/>
    <property type="molecule type" value="Genomic_DNA"/>
</dbReference>
<keyword evidence="1" id="KW-0812">Transmembrane</keyword>
<accession>A0A8X7TTE3</accession>
<keyword evidence="3" id="KW-1185">Reference proteome</keyword>
<dbReference type="AlphaFoldDB" id="A0A8X7TTE3"/>
<proteinExistence type="predicted"/>
<evidence type="ECO:0000313" key="3">
    <source>
        <dbReference type="Proteomes" id="UP000886595"/>
    </source>
</evidence>
<keyword evidence="1" id="KW-1133">Transmembrane helix</keyword>
<feature type="transmembrane region" description="Helical" evidence="1">
    <location>
        <begin position="6"/>
        <end position="29"/>
    </location>
</feature>
<sequence>MDDHFKTIVIVVIASVLVGGVVLLIYCSICINKKQKLRLPEPPQVQRRMIVSDPTHQQSGIHVDNGVVHFTVGSPKDRSRGGRGTIVKHVVPVAPYSVDNSLVNKTPKNLGELQGKRDDGGFAVMTASSTSATFCDFGGGGCSSGGCGGCGGGCGG</sequence>
<reference evidence="2 3" key="1">
    <citation type="submission" date="2020-02" db="EMBL/GenBank/DDBJ databases">
        <authorList>
            <person name="Ma Q."/>
            <person name="Huang Y."/>
            <person name="Song X."/>
            <person name="Pei D."/>
        </authorList>
    </citation>
    <scope>NUCLEOTIDE SEQUENCE [LARGE SCALE GENOMIC DNA]</scope>
    <source>
        <strain evidence="2">Sxm20200214</strain>
        <tissue evidence="2">Leaf</tissue>
    </source>
</reference>
<protein>
    <submittedName>
        <fullName evidence="2">Uncharacterized protein</fullName>
    </submittedName>
</protein>
<dbReference type="OrthoDB" id="10326660at2759"/>
<comment type="caution">
    <text evidence="2">The sequence shown here is derived from an EMBL/GenBank/DDBJ whole genome shotgun (WGS) entry which is preliminary data.</text>
</comment>
<keyword evidence="1" id="KW-0472">Membrane</keyword>
<organism evidence="2 3">
    <name type="scientific">Brassica carinata</name>
    <name type="common">Ethiopian mustard</name>
    <name type="synonym">Abyssinian cabbage</name>
    <dbReference type="NCBI Taxonomy" id="52824"/>
    <lineage>
        <taxon>Eukaryota</taxon>
        <taxon>Viridiplantae</taxon>
        <taxon>Streptophyta</taxon>
        <taxon>Embryophyta</taxon>
        <taxon>Tracheophyta</taxon>
        <taxon>Spermatophyta</taxon>
        <taxon>Magnoliopsida</taxon>
        <taxon>eudicotyledons</taxon>
        <taxon>Gunneridae</taxon>
        <taxon>Pentapetalae</taxon>
        <taxon>rosids</taxon>
        <taxon>malvids</taxon>
        <taxon>Brassicales</taxon>
        <taxon>Brassicaceae</taxon>
        <taxon>Brassiceae</taxon>
        <taxon>Brassica</taxon>
    </lineage>
</organism>
<dbReference type="Proteomes" id="UP000886595">
    <property type="component" value="Unassembled WGS sequence"/>
</dbReference>
<evidence type="ECO:0000256" key="1">
    <source>
        <dbReference type="SAM" id="Phobius"/>
    </source>
</evidence>
<gene>
    <name evidence="2" type="ORF">Bca52824_081587</name>
</gene>
<evidence type="ECO:0000313" key="2">
    <source>
        <dbReference type="EMBL" id="KAG2251451.1"/>
    </source>
</evidence>
<name>A0A8X7TTE3_BRACI</name>